<dbReference type="RefSeq" id="WP_271193478.1">
    <property type="nucleotide sequence ID" value="NZ_BSFN01000001.1"/>
</dbReference>
<protein>
    <submittedName>
        <fullName evidence="1">DOPA 4,5-dioxygenase</fullName>
    </submittedName>
</protein>
<proteinExistence type="predicted"/>
<dbReference type="Pfam" id="PF08883">
    <property type="entry name" value="DOPA_dioxygen"/>
    <property type="match status" value="1"/>
</dbReference>
<dbReference type="SUPFAM" id="SSF143410">
    <property type="entry name" value="DOPA-like"/>
    <property type="match status" value="1"/>
</dbReference>
<evidence type="ECO:0000313" key="2">
    <source>
        <dbReference type="Proteomes" id="UP001143328"/>
    </source>
</evidence>
<comment type="caution">
    <text evidence="1">The sequence shown here is derived from an EMBL/GenBank/DDBJ whole genome shotgun (WGS) entry which is preliminary data.</text>
</comment>
<reference evidence="1" key="1">
    <citation type="journal article" date="2014" name="Int. J. Syst. Evol. Microbiol.">
        <title>Complete genome sequence of Corynebacterium casei LMG S-19264T (=DSM 44701T), isolated from a smear-ripened cheese.</title>
        <authorList>
            <consortium name="US DOE Joint Genome Institute (JGI-PGF)"/>
            <person name="Walter F."/>
            <person name="Albersmeier A."/>
            <person name="Kalinowski J."/>
            <person name="Ruckert C."/>
        </authorList>
    </citation>
    <scope>NUCLEOTIDE SEQUENCE</scope>
    <source>
        <strain evidence="1">VKM B-2935</strain>
    </source>
</reference>
<gene>
    <name evidence="1" type="ORF">GCM10017655_03360</name>
</gene>
<dbReference type="EMBL" id="BSFN01000001">
    <property type="protein sequence ID" value="GLK87274.1"/>
    <property type="molecule type" value="Genomic_DNA"/>
</dbReference>
<dbReference type="Gene3D" id="3.30.70.1240">
    <property type="entry name" value="DOPA-like domains"/>
    <property type="match status" value="1"/>
</dbReference>
<keyword evidence="2" id="KW-1185">Reference proteome</keyword>
<evidence type="ECO:0000313" key="1">
    <source>
        <dbReference type="EMBL" id="GLK87274.1"/>
    </source>
</evidence>
<dbReference type="Proteomes" id="UP001143328">
    <property type="component" value="Unassembled WGS sequence"/>
</dbReference>
<name>A0A9W6K4E0_9PSED</name>
<accession>A0A9W6K4E0</accession>
<dbReference type="InterPro" id="IPR023389">
    <property type="entry name" value="DOPA-like_sf"/>
</dbReference>
<reference evidence="1" key="2">
    <citation type="submission" date="2023-01" db="EMBL/GenBank/DDBJ databases">
        <authorList>
            <person name="Sun Q."/>
            <person name="Evtushenko L."/>
        </authorList>
    </citation>
    <scope>NUCLEOTIDE SEQUENCE</scope>
    <source>
        <strain evidence="1">VKM B-2935</strain>
    </source>
</reference>
<sequence>MTIEADNSPTEEQIRGWHAHVYFDASTVEQARRLCEEAATLFELKMGRVHEKIVGPHPAWSCQLALRPAVFAQLIPWLVLHRQGLSIFVHPITGNDLVDHRDHGLWIGQPMVMNLSVFNQQPPTQFDL</sequence>
<dbReference type="PANTHER" id="PTHR36423:SF2">
    <property type="entry name" value="AFR070WP"/>
    <property type="match status" value="1"/>
</dbReference>
<dbReference type="PANTHER" id="PTHR36423">
    <property type="entry name" value="AFR070WP"/>
    <property type="match status" value="1"/>
</dbReference>
<dbReference type="InterPro" id="IPR014980">
    <property type="entry name" value="DOPA_dioxygen"/>
</dbReference>
<organism evidence="1 2">
    <name type="scientific">Pseudomonas turukhanskensis</name>
    <dbReference type="NCBI Taxonomy" id="1806536"/>
    <lineage>
        <taxon>Bacteria</taxon>
        <taxon>Pseudomonadati</taxon>
        <taxon>Pseudomonadota</taxon>
        <taxon>Gammaproteobacteria</taxon>
        <taxon>Pseudomonadales</taxon>
        <taxon>Pseudomonadaceae</taxon>
        <taxon>Pseudomonas</taxon>
    </lineage>
</organism>
<dbReference type="AlphaFoldDB" id="A0A9W6K4E0"/>
<dbReference type="PIRSF" id="PIRSF028139">
    <property type="entry name" value="DOPA-diox_rel_Mll2280"/>
    <property type="match status" value="1"/>
</dbReference>